<evidence type="ECO:0000256" key="2">
    <source>
        <dbReference type="ARBA" id="ARBA00023125"/>
    </source>
</evidence>
<keyword evidence="2 7" id="KW-0238">DNA-binding</keyword>
<keyword evidence="3" id="KW-0804">Transcription</keyword>
<evidence type="ECO:0000256" key="5">
    <source>
        <dbReference type="SAM" id="Phobius"/>
    </source>
</evidence>
<evidence type="ECO:0000256" key="1">
    <source>
        <dbReference type="ARBA" id="ARBA00023015"/>
    </source>
</evidence>
<keyword evidence="5" id="KW-1133">Transmembrane helix</keyword>
<evidence type="ECO:0000256" key="3">
    <source>
        <dbReference type="ARBA" id="ARBA00023163"/>
    </source>
</evidence>
<evidence type="ECO:0000313" key="8">
    <source>
        <dbReference type="Proteomes" id="UP000199208"/>
    </source>
</evidence>
<dbReference type="GO" id="GO:0003700">
    <property type="term" value="F:DNA-binding transcription factor activity"/>
    <property type="evidence" value="ECO:0007669"/>
    <property type="project" value="InterPro"/>
</dbReference>
<feature type="transmembrane region" description="Helical" evidence="5">
    <location>
        <begin position="300"/>
        <end position="324"/>
    </location>
</feature>
<dbReference type="RefSeq" id="WP_170829361.1">
    <property type="nucleotide sequence ID" value="NZ_FMWL01000006.1"/>
</dbReference>
<dbReference type="InterPro" id="IPR018060">
    <property type="entry name" value="HTH_AraC"/>
</dbReference>
<dbReference type="InterPro" id="IPR009057">
    <property type="entry name" value="Homeodomain-like_sf"/>
</dbReference>
<proteinExistence type="predicted"/>
<dbReference type="Proteomes" id="UP000199208">
    <property type="component" value="Unassembled WGS sequence"/>
</dbReference>
<dbReference type="Pfam" id="PF12833">
    <property type="entry name" value="HTH_18"/>
    <property type="match status" value="1"/>
</dbReference>
<keyword evidence="5" id="KW-0472">Membrane</keyword>
<feature type="transmembrane region" description="Helical" evidence="5">
    <location>
        <begin position="12"/>
        <end position="34"/>
    </location>
</feature>
<dbReference type="EMBL" id="FMWL01000006">
    <property type="protein sequence ID" value="SCZ79140.1"/>
    <property type="molecule type" value="Genomic_DNA"/>
</dbReference>
<dbReference type="SMART" id="SM00342">
    <property type="entry name" value="HTH_ARAC"/>
    <property type="match status" value="1"/>
</dbReference>
<evidence type="ECO:0000259" key="6">
    <source>
        <dbReference type="PROSITE" id="PS01124"/>
    </source>
</evidence>
<dbReference type="InterPro" id="IPR041522">
    <property type="entry name" value="CdaR_GGDEF"/>
</dbReference>
<reference evidence="7 8" key="1">
    <citation type="submission" date="2016-10" db="EMBL/GenBank/DDBJ databases">
        <authorList>
            <person name="de Groot N.N."/>
        </authorList>
    </citation>
    <scope>NUCLEOTIDE SEQUENCE [LARGE SCALE GENOMIC DNA]</scope>
    <source>
        <strain evidence="7 8">DSM 2784</strain>
    </source>
</reference>
<feature type="region of interest" description="Disordered" evidence="4">
    <location>
        <begin position="767"/>
        <end position="788"/>
    </location>
</feature>
<keyword evidence="8" id="KW-1185">Reference proteome</keyword>
<dbReference type="Gene3D" id="1.10.10.60">
    <property type="entry name" value="Homeodomain-like"/>
    <property type="match status" value="2"/>
</dbReference>
<dbReference type="PANTHER" id="PTHR43280">
    <property type="entry name" value="ARAC-FAMILY TRANSCRIPTIONAL REGULATOR"/>
    <property type="match status" value="1"/>
</dbReference>
<gene>
    <name evidence="7" type="ORF">SAMN03080599_01613</name>
</gene>
<dbReference type="PROSITE" id="PS01124">
    <property type="entry name" value="HTH_ARAC_FAMILY_2"/>
    <property type="match status" value="1"/>
</dbReference>
<evidence type="ECO:0000256" key="4">
    <source>
        <dbReference type="SAM" id="MobiDB-lite"/>
    </source>
</evidence>
<protein>
    <submittedName>
        <fullName evidence="7">AraC-type DNA-binding protein</fullName>
    </submittedName>
</protein>
<dbReference type="SUPFAM" id="SSF46689">
    <property type="entry name" value="Homeodomain-like"/>
    <property type="match status" value="2"/>
</dbReference>
<sequence>MHLRSFFSNRLFIKMLMYFSTLLIPVLLIGILFYNYSVSEAKKDFSQNIAKNLEFSKERIDHSVQMAVDASLNLIMEDAFFEPVMRSPEMSTEQKRHFENMIQAIVKSQNISNYFIDNLFVFKDSEWIFRSAGPETFERFFRELYWFEKYPVPFWKTYLARPSAVQYLSPTLIKTSSGSTKTVIPTVTVEHSPKGNIAVVACLSVSAIHETIKSNMIYPETEFILLDPADNIITSSRDDLWNNVTVDRLKSLQATSPSELIPLEWQGQSYLVSTLSSERLEWTYYTITPSYYFRAEANNVLFVTFWTSIALIFLGIGLALVFSVKLYSPINNIREILLQNTGSPDSAEKTPKHQNEFELIQSSLRELLSEKTAYSDKVDELSSEYLDNAFIQLLRGHSLDPIKKFRTLIQDDLKFTTETFLCFSIVFDFNERFFTKILSQERHHVLESIKIIILDALSAQNRVYLLELEPGHFVGISNLDTQHDQRTLMNSLDKLLESFSYESKHYKIYIGVGRIHGGLNNLWLSYSEAQYALESTIDAAHNQVADASTLEIKPHHIYTFQDEEKIMNCLQARDEAGLEGILDGLVRQTETIGSTGFSRQALFHDLHRTAARYAAAHSLDFYTALDQQVWSWTSQSHAMEMASGVNPDKTVLLQMFKSLMALAEPPSDRSVQMIQNVITFIDEHFQEDIHPELIASQAGISVKYLSKLFKAHTNQNLTDYISQKRIFKAKALLSTTNLTIEDIFPMVGLQSRVTFYRLFKKHVGTNPGSYRKSNNQDLEQVQEVDTNE</sequence>
<dbReference type="GO" id="GO:0043565">
    <property type="term" value="F:sequence-specific DNA binding"/>
    <property type="evidence" value="ECO:0007669"/>
    <property type="project" value="InterPro"/>
</dbReference>
<name>A0A1G5RZF1_9FIRM</name>
<keyword evidence="5" id="KW-0812">Transmembrane</keyword>
<dbReference type="AlphaFoldDB" id="A0A1G5RZF1"/>
<accession>A0A1G5RZF1</accession>
<organism evidence="7 8">
    <name type="scientific">Acidaminobacter hydrogenoformans DSM 2784</name>
    <dbReference type="NCBI Taxonomy" id="1120920"/>
    <lineage>
        <taxon>Bacteria</taxon>
        <taxon>Bacillati</taxon>
        <taxon>Bacillota</taxon>
        <taxon>Clostridia</taxon>
        <taxon>Peptostreptococcales</taxon>
        <taxon>Acidaminobacteraceae</taxon>
        <taxon>Acidaminobacter</taxon>
    </lineage>
</organism>
<evidence type="ECO:0000313" key="7">
    <source>
        <dbReference type="EMBL" id="SCZ79140.1"/>
    </source>
</evidence>
<feature type="domain" description="HTH araC/xylS-type" evidence="6">
    <location>
        <begin position="675"/>
        <end position="773"/>
    </location>
</feature>
<dbReference type="Pfam" id="PF17853">
    <property type="entry name" value="GGDEF_2"/>
    <property type="match status" value="1"/>
</dbReference>
<dbReference type="STRING" id="1120920.SAMN03080599_01613"/>
<dbReference type="PANTHER" id="PTHR43280:SF2">
    <property type="entry name" value="HTH-TYPE TRANSCRIPTIONAL REGULATOR EXSA"/>
    <property type="match status" value="1"/>
</dbReference>
<keyword evidence="1" id="KW-0805">Transcription regulation</keyword>
<feature type="compositionally biased region" description="Polar residues" evidence="4">
    <location>
        <begin position="767"/>
        <end position="779"/>
    </location>
</feature>